<dbReference type="HOGENOM" id="CLU_1758686_0_0_1"/>
<evidence type="ECO:0000313" key="5">
    <source>
        <dbReference type="EMBL" id="KDN70831.1"/>
    </source>
</evidence>
<dbReference type="GO" id="GO:0044550">
    <property type="term" value="P:secondary metabolite biosynthetic process"/>
    <property type="evidence" value="ECO:0007669"/>
    <property type="project" value="TreeGrafter"/>
</dbReference>
<dbReference type="InterPro" id="IPR013968">
    <property type="entry name" value="PKS_KR"/>
</dbReference>
<dbReference type="PANTHER" id="PTHR43775:SF18">
    <property type="entry name" value="ENZYME, PUTATIVE (JCVI)-RELATED"/>
    <property type="match status" value="1"/>
</dbReference>
<keyword evidence="3" id="KW-0732">Signal</keyword>
<protein>
    <submittedName>
        <fullName evidence="5">Putative beta-ketoacyl synthase domain-containing protein</fullName>
    </submittedName>
</protein>
<evidence type="ECO:0000256" key="2">
    <source>
        <dbReference type="ARBA" id="ARBA00022553"/>
    </source>
</evidence>
<proteinExistence type="predicted"/>
<feature type="chain" id="PRO_5001630820" evidence="3">
    <location>
        <begin position="22"/>
        <end position="148"/>
    </location>
</feature>
<reference evidence="6" key="1">
    <citation type="journal article" date="2014" name="Genome Announc.">
        <title>Draft genome sequence of Colletotrichum sublineola, a destructive pathogen of cultivated sorghum.</title>
        <authorList>
            <person name="Baroncelli R."/>
            <person name="Sanz-Martin J.M."/>
            <person name="Rech G.E."/>
            <person name="Sukno S.A."/>
            <person name="Thon M.R."/>
        </authorList>
    </citation>
    <scope>NUCLEOTIDE SEQUENCE [LARGE SCALE GENOMIC DNA]</scope>
    <source>
        <strain evidence="6">TX430BB</strain>
    </source>
</reference>
<evidence type="ECO:0000256" key="3">
    <source>
        <dbReference type="SAM" id="SignalP"/>
    </source>
</evidence>
<dbReference type="EMBL" id="JMSE01000283">
    <property type="protein sequence ID" value="KDN70831.1"/>
    <property type="molecule type" value="Genomic_DNA"/>
</dbReference>
<feature type="signal peptide" evidence="3">
    <location>
        <begin position="1"/>
        <end position="21"/>
    </location>
</feature>
<evidence type="ECO:0000259" key="4">
    <source>
        <dbReference type="Pfam" id="PF08659"/>
    </source>
</evidence>
<evidence type="ECO:0000256" key="1">
    <source>
        <dbReference type="ARBA" id="ARBA00022450"/>
    </source>
</evidence>
<dbReference type="GO" id="GO:0006633">
    <property type="term" value="P:fatty acid biosynthetic process"/>
    <property type="evidence" value="ECO:0007669"/>
    <property type="project" value="TreeGrafter"/>
</dbReference>
<keyword evidence="6" id="KW-1185">Reference proteome</keyword>
<dbReference type="AlphaFoldDB" id="A0A066XYG9"/>
<dbReference type="InterPro" id="IPR050091">
    <property type="entry name" value="PKS_NRPS_Biosynth_Enz"/>
</dbReference>
<dbReference type="Proteomes" id="UP000027238">
    <property type="component" value="Unassembled WGS sequence"/>
</dbReference>
<evidence type="ECO:0000313" key="6">
    <source>
        <dbReference type="Proteomes" id="UP000027238"/>
    </source>
</evidence>
<gene>
    <name evidence="5" type="ORF">CSUB01_08904</name>
</gene>
<dbReference type="PANTHER" id="PTHR43775">
    <property type="entry name" value="FATTY ACID SYNTHASE"/>
    <property type="match status" value="1"/>
</dbReference>
<keyword evidence="2" id="KW-0597">Phosphoprotein</keyword>
<dbReference type="SUPFAM" id="SSF51735">
    <property type="entry name" value="NAD(P)-binding Rossmann-fold domains"/>
    <property type="match status" value="1"/>
</dbReference>
<dbReference type="Gene3D" id="3.40.50.720">
    <property type="entry name" value="NAD(P)-binding Rossmann-like Domain"/>
    <property type="match status" value="1"/>
</dbReference>
<dbReference type="eggNOG" id="KOG1202">
    <property type="taxonomic scope" value="Eukaryota"/>
</dbReference>
<comment type="caution">
    <text evidence="5">The sequence shown here is derived from an EMBL/GenBank/DDBJ whole genome shotgun (WGS) entry which is preliminary data.</text>
</comment>
<accession>A0A066XYG9</accession>
<keyword evidence="1" id="KW-0596">Phosphopantetheine</keyword>
<organism evidence="5 6">
    <name type="scientific">Colletotrichum sublineola</name>
    <name type="common">Sorghum anthracnose fungus</name>
    <dbReference type="NCBI Taxonomy" id="1173701"/>
    <lineage>
        <taxon>Eukaryota</taxon>
        <taxon>Fungi</taxon>
        <taxon>Dikarya</taxon>
        <taxon>Ascomycota</taxon>
        <taxon>Pezizomycotina</taxon>
        <taxon>Sordariomycetes</taxon>
        <taxon>Hypocreomycetidae</taxon>
        <taxon>Glomerellales</taxon>
        <taxon>Glomerellaceae</taxon>
        <taxon>Colletotrichum</taxon>
        <taxon>Colletotrichum graminicola species complex</taxon>
    </lineage>
</organism>
<dbReference type="STRING" id="1173701.A0A066XYG9"/>
<dbReference type="Pfam" id="PF08659">
    <property type="entry name" value="KR"/>
    <property type="match status" value="1"/>
</dbReference>
<dbReference type="GO" id="GO:0004312">
    <property type="term" value="F:fatty acid synthase activity"/>
    <property type="evidence" value="ECO:0007669"/>
    <property type="project" value="TreeGrafter"/>
</dbReference>
<dbReference type="OrthoDB" id="329835at2759"/>
<feature type="domain" description="Ketoreductase (KR)" evidence="4">
    <location>
        <begin position="4"/>
        <end position="58"/>
    </location>
</feature>
<sequence>MEQRQPLDFFVLLLSINGLVGQLVQANYAADNTFLGSFAAYRLRQGLPACSINLGPMGDVGYLTDKGMLRRIFESRGWQSINEPLLHRIVSTTILQETHSLNPNPAYAGQLVTALEPGNPPFDPYHRFSALRAAAGTAAASRGQDAGS</sequence>
<name>A0A066XYG9_COLSU</name>
<dbReference type="InterPro" id="IPR036291">
    <property type="entry name" value="NAD(P)-bd_dom_sf"/>
</dbReference>